<dbReference type="RefSeq" id="WP_093973245.1">
    <property type="nucleotide sequence ID" value="NZ_FXXQ01000003.1"/>
</dbReference>
<feature type="chain" id="PRO_5012353451" evidence="1">
    <location>
        <begin position="21"/>
        <end position="289"/>
    </location>
</feature>
<proteinExistence type="predicted"/>
<dbReference type="OrthoDB" id="7326315at2"/>
<evidence type="ECO:0000313" key="3">
    <source>
        <dbReference type="EMBL" id="SMX23269.1"/>
    </source>
</evidence>
<sequence>MKKVILGTTALVLTAGVAFADAHAGVSVGGSAEIWVNDLGSDIQFNNDVELTFSGSGETDGGLGFGFDYAFVDGSEDNNEVYISGSWGKLTVGDVDDALQKVAGIGDIGFDGLGVDNVAELGRGIGDSNGVLYSNTIGAASIYLSMNQDTGLDDMAIGVSFDAGPVTIGIGYEDTTGFTTLGSDAIDGVTAVDLSGSFGAVGFDILWIDHDLSTNYGAILSYDAGVATIKLGVSDTDASAGTLATVDLPGGSAVGVGFETDLGGGASLSGGVVDNDVDTVWDLGIGMSF</sequence>
<feature type="signal peptide" evidence="1">
    <location>
        <begin position="1"/>
        <end position="20"/>
    </location>
</feature>
<dbReference type="InterPro" id="IPR033900">
    <property type="entry name" value="Gram_neg_porin_domain"/>
</dbReference>
<dbReference type="Pfam" id="PF13609">
    <property type="entry name" value="Porin_4"/>
    <property type="match status" value="1"/>
</dbReference>
<dbReference type="Gene3D" id="2.40.160.10">
    <property type="entry name" value="Porin"/>
    <property type="match status" value="1"/>
</dbReference>
<reference evidence="3 4" key="1">
    <citation type="submission" date="2017-05" db="EMBL/GenBank/DDBJ databases">
        <authorList>
            <person name="Song R."/>
            <person name="Chenine A.L."/>
            <person name="Ruprecht R.M."/>
        </authorList>
    </citation>
    <scope>NUCLEOTIDE SEQUENCE [LARGE SCALE GENOMIC DNA]</scope>
    <source>
        <strain evidence="3 4">CECT 8489</strain>
    </source>
</reference>
<organism evidence="3 4">
    <name type="scientific">Boseongicola aestuarii</name>
    <dbReference type="NCBI Taxonomy" id="1470561"/>
    <lineage>
        <taxon>Bacteria</taxon>
        <taxon>Pseudomonadati</taxon>
        <taxon>Pseudomonadota</taxon>
        <taxon>Alphaproteobacteria</taxon>
        <taxon>Rhodobacterales</taxon>
        <taxon>Paracoccaceae</taxon>
        <taxon>Boseongicola</taxon>
    </lineage>
</organism>
<protein>
    <submittedName>
        <fullName evidence="3">Porin</fullName>
    </submittedName>
</protein>
<dbReference type="AlphaFoldDB" id="A0A238IXQ9"/>
<keyword evidence="1" id="KW-0732">Signal</keyword>
<name>A0A238IXQ9_9RHOB</name>
<dbReference type="GO" id="GO:0016020">
    <property type="term" value="C:membrane"/>
    <property type="evidence" value="ECO:0007669"/>
    <property type="project" value="InterPro"/>
</dbReference>
<dbReference type="GO" id="GO:0015288">
    <property type="term" value="F:porin activity"/>
    <property type="evidence" value="ECO:0007669"/>
    <property type="project" value="InterPro"/>
</dbReference>
<evidence type="ECO:0000256" key="1">
    <source>
        <dbReference type="SAM" id="SignalP"/>
    </source>
</evidence>
<evidence type="ECO:0000313" key="4">
    <source>
        <dbReference type="Proteomes" id="UP000201838"/>
    </source>
</evidence>
<dbReference type="SUPFAM" id="SSF56935">
    <property type="entry name" value="Porins"/>
    <property type="match status" value="1"/>
</dbReference>
<feature type="domain" description="Porin" evidence="2">
    <location>
        <begin position="8"/>
        <end position="277"/>
    </location>
</feature>
<dbReference type="InterPro" id="IPR023614">
    <property type="entry name" value="Porin_dom_sf"/>
</dbReference>
<keyword evidence="4" id="KW-1185">Reference proteome</keyword>
<gene>
    <name evidence="3" type="ORF">BOA8489_01373</name>
</gene>
<dbReference type="EMBL" id="FXXQ01000003">
    <property type="protein sequence ID" value="SMX23269.1"/>
    <property type="molecule type" value="Genomic_DNA"/>
</dbReference>
<dbReference type="Proteomes" id="UP000201838">
    <property type="component" value="Unassembled WGS sequence"/>
</dbReference>
<accession>A0A238IXQ9</accession>
<evidence type="ECO:0000259" key="2">
    <source>
        <dbReference type="Pfam" id="PF13609"/>
    </source>
</evidence>